<proteinExistence type="predicted"/>
<dbReference type="AlphaFoldDB" id="A0A3N0BM88"/>
<protein>
    <submittedName>
        <fullName evidence="2">Uncharacterized protein</fullName>
    </submittedName>
</protein>
<sequence length="177" mass="18748">MVAKFLGSLFGSGSDPRSAAGSGEGQPEPASGSADPAAEELAVTKAALHDLRRTVLGKGAELPTLVLSQVLQLLDTLGALIGYIERSGASTEQRVLLNAVITDYMPSPLHTYLLLGRPARTVDSAQTTGLLEQLDTLHSTARNLDHQVRTGAITELAVHGQFLRDKFNVDGLRLEGH</sequence>
<reference evidence="2 3" key="1">
    <citation type="submission" date="2018-10" db="EMBL/GenBank/DDBJ databases">
        <title>Genome sequencing of Arthrobacter oryzae TNB02.</title>
        <authorList>
            <person name="Cho Y.-J."/>
            <person name="Cho A."/>
            <person name="Kim O.-S."/>
        </authorList>
    </citation>
    <scope>NUCLEOTIDE SEQUENCE [LARGE SCALE GENOMIC DNA]</scope>
    <source>
        <strain evidence="2 3">TNB02</strain>
    </source>
</reference>
<comment type="caution">
    <text evidence="2">The sequence shown here is derived from an EMBL/GenBank/DDBJ whole genome shotgun (WGS) entry which is preliminary data.</text>
</comment>
<dbReference type="OrthoDB" id="4963691at2"/>
<name>A0A3N0BM88_9MICC</name>
<dbReference type="Proteomes" id="UP000273807">
    <property type="component" value="Unassembled WGS sequence"/>
</dbReference>
<evidence type="ECO:0000256" key="1">
    <source>
        <dbReference type="SAM" id="MobiDB-lite"/>
    </source>
</evidence>
<organism evidence="2 3">
    <name type="scientific">Arthrobacter oryzae</name>
    <dbReference type="NCBI Taxonomy" id="409290"/>
    <lineage>
        <taxon>Bacteria</taxon>
        <taxon>Bacillati</taxon>
        <taxon>Actinomycetota</taxon>
        <taxon>Actinomycetes</taxon>
        <taxon>Micrococcales</taxon>
        <taxon>Micrococcaceae</taxon>
        <taxon>Arthrobacter</taxon>
    </lineage>
</organism>
<accession>A0A3N0BM88</accession>
<dbReference type="RefSeq" id="WP_123256642.1">
    <property type="nucleotide sequence ID" value="NZ_RBED01000137.1"/>
</dbReference>
<gene>
    <name evidence="2" type="ORF">D7003_17185</name>
</gene>
<feature type="region of interest" description="Disordered" evidence="1">
    <location>
        <begin position="1"/>
        <end position="38"/>
    </location>
</feature>
<keyword evidence="3" id="KW-1185">Reference proteome</keyword>
<evidence type="ECO:0000313" key="3">
    <source>
        <dbReference type="Proteomes" id="UP000273807"/>
    </source>
</evidence>
<evidence type="ECO:0000313" key="2">
    <source>
        <dbReference type="EMBL" id="RNL49870.1"/>
    </source>
</evidence>
<dbReference type="EMBL" id="RBED01000137">
    <property type="protein sequence ID" value="RNL49870.1"/>
    <property type="molecule type" value="Genomic_DNA"/>
</dbReference>